<organism evidence="1 2">
    <name type="scientific">Argiope bruennichi</name>
    <name type="common">Wasp spider</name>
    <name type="synonym">Aranea bruennichi</name>
    <dbReference type="NCBI Taxonomy" id="94029"/>
    <lineage>
        <taxon>Eukaryota</taxon>
        <taxon>Metazoa</taxon>
        <taxon>Ecdysozoa</taxon>
        <taxon>Arthropoda</taxon>
        <taxon>Chelicerata</taxon>
        <taxon>Arachnida</taxon>
        <taxon>Araneae</taxon>
        <taxon>Araneomorphae</taxon>
        <taxon>Entelegynae</taxon>
        <taxon>Araneoidea</taxon>
        <taxon>Araneidae</taxon>
        <taxon>Argiope</taxon>
    </lineage>
</organism>
<comment type="caution">
    <text evidence="1">The sequence shown here is derived from an EMBL/GenBank/DDBJ whole genome shotgun (WGS) entry which is preliminary data.</text>
</comment>
<gene>
    <name evidence="1" type="ORF">HNY73_007894</name>
</gene>
<reference evidence="1" key="2">
    <citation type="submission" date="2020-06" db="EMBL/GenBank/DDBJ databases">
        <authorList>
            <person name="Sheffer M."/>
        </authorList>
    </citation>
    <scope>NUCLEOTIDE SEQUENCE</scope>
</reference>
<dbReference type="EMBL" id="JABXBU010000015">
    <property type="protein sequence ID" value="KAF8786133.1"/>
    <property type="molecule type" value="Genomic_DNA"/>
</dbReference>
<name>A0A8T0FB12_ARGBR</name>
<sequence>MIPNSAVLIGCPRSTWTPRDSKFCCLEAASYGEPGWGETPDELGLEKHIKEHNDYLAIYGPKKHNTNLHVCEFKKNDGTNGP</sequence>
<reference evidence="1" key="1">
    <citation type="journal article" date="2020" name="bioRxiv">
        <title>Chromosome-level reference genome of the European wasp spider Argiope bruennichi: a resource for studies on range expansion and evolutionary adaptation.</title>
        <authorList>
            <person name="Sheffer M.M."/>
            <person name="Hoppe A."/>
            <person name="Krehenwinkel H."/>
            <person name="Uhl G."/>
            <person name="Kuss A.W."/>
            <person name="Jensen L."/>
            <person name="Jensen C."/>
            <person name="Gillespie R.G."/>
            <person name="Hoff K.J."/>
            <person name="Prost S."/>
        </authorList>
    </citation>
    <scope>NUCLEOTIDE SEQUENCE</scope>
</reference>
<evidence type="ECO:0000313" key="2">
    <source>
        <dbReference type="Proteomes" id="UP000807504"/>
    </source>
</evidence>
<evidence type="ECO:0000313" key="1">
    <source>
        <dbReference type="EMBL" id="KAF8786133.1"/>
    </source>
</evidence>
<keyword evidence="2" id="KW-1185">Reference proteome</keyword>
<protein>
    <submittedName>
        <fullName evidence="1">Uncharacterized protein</fullName>
    </submittedName>
</protein>
<dbReference type="Proteomes" id="UP000807504">
    <property type="component" value="Unassembled WGS sequence"/>
</dbReference>
<dbReference type="AlphaFoldDB" id="A0A8T0FB12"/>
<proteinExistence type="predicted"/>
<accession>A0A8T0FB12</accession>